<name>A0ACC5NTG8_9BACT</name>
<organism evidence="1 2">
    <name type="scientific">Tunturiibacter gelidiferens</name>
    <dbReference type="NCBI Taxonomy" id="3069689"/>
    <lineage>
        <taxon>Bacteria</taxon>
        <taxon>Pseudomonadati</taxon>
        <taxon>Acidobacteriota</taxon>
        <taxon>Terriglobia</taxon>
        <taxon>Terriglobales</taxon>
        <taxon>Acidobacteriaceae</taxon>
        <taxon>Tunturiibacter</taxon>
    </lineage>
</organism>
<dbReference type="EMBL" id="JACHEA010000001">
    <property type="protein sequence ID" value="MBB5337877.1"/>
    <property type="molecule type" value="Genomic_DNA"/>
</dbReference>
<reference evidence="1" key="1">
    <citation type="submission" date="2020-08" db="EMBL/GenBank/DDBJ databases">
        <title>Genomic Encyclopedia of Type Strains, Phase IV (KMG-V): Genome sequencing to study the core and pangenomes of soil and plant-associated prokaryotes.</title>
        <authorList>
            <person name="Whitman W."/>
        </authorList>
    </citation>
    <scope>NUCLEOTIDE SEQUENCE</scope>
    <source>
        <strain evidence="1">M8UP15</strain>
    </source>
</reference>
<accession>A0ACC5NTG8</accession>
<evidence type="ECO:0000313" key="1">
    <source>
        <dbReference type="EMBL" id="MBB5337877.1"/>
    </source>
</evidence>
<dbReference type="Proteomes" id="UP000569005">
    <property type="component" value="Unassembled WGS sequence"/>
</dbReference>
<proteinExistence type="predicted"/>
<keyword evidence="2" id="KW-1185">Reference proteome</keyword>
<sequence>MEEELDARPSEPLQDLHGTGDPDLRNLLRLLHNESSAGGLYGTLYTDSLTIALATRLAWQGLLGPAIARSLRGACHS</sequence>
<gene>
    <name evidence="1" type="ORF">HDF13_000210</name>
</gene>
<evidence type="ECO:0000313" key="2">
    <source>
        <dbReference type="Proteomes" id="UP000569005"/>
    </source>
</evidence>
<comment type="caution">
    <text evidence="1">The sequence shown here is derived from an EMBL/GenBank/DDBJ whole genome shotgun (WGS) entry which is preliminary data.</text>
</comment>
<protein>
    <submittedName>
        <fullName evidence="1">Uncharacterized protein</fullName>
    </submittedName>
</protein>